<proteinExistence type="predicted"/>
<dbReference type="InterPro" id="IPR029062">
    <property type="entry name" value="Class_I_gatase-like"/>
</dbReference>
<evidence type="ECO:0000313" key="2">
    <source>
        <dbReference type="EMBL" id="GAE92350.1"/>
    </source>
</evidence>
<dbReference type="eggNOG" id="COG3828">
    <property type="taxonomic scope" value="Bacteria"/>
</dbReference>
<keyword evidence="3" id="KW-1185">Reference proteome</keyword>
<comment type="caution">
    <text evidence="2">The sequence shown here is derived from an EMBL/GenBank/DDBJ whole genome shotgun (WGS) entry which is preliminary data.</text>
</comment>
<feature type="domain" description="ThuA-like" evidence="1">
    <location>
        <begin position="3"/>
        <end position="90"/>
    </location>
</feature>
<organism evidence="2 3">
    <name type="scientific">Gracilibacillus boraciitolerans JCM 21714</name>
    <dbReference type="NCBI Taxonomy" id="1298598"/>
    <lineage>
        <taxon>Bacteria</taxon>
        <taxon>Bacillati</taxon>
        <taxon>Bacillota</taxon>
        <taxon>Bacilli</taxon>
        <taxon>Bacillales</taxon>
        <taxon>Bacillaceae</taxon>
        <taxon>Gracilibacillus</taxon>
    </lineage>
</organism>
<dbReference type="EMBL" id="BAVS01000004">
    <property type="protein sequence ID" value="GAE92350.1"/>
    <property type="molecule type" value="Genomic_DNA"/>
</dbReference>
<sequence length="96" mass="10599">MKKALIFQGGWQGHEPEKVAGILAGILEEEDFNVKITNTLTTLQEDDLTQYDLIVPNWTQGTIEKDQLQPLIDAVAQGTGLAGLHGGEWEIPSVWK</sequence>
<gene>
    <name evidence="2" type="ORF">JCM21714_1341</name>
</gene>
<evidence type="ECO:0000259" key="1">
    <source>
        <dbReference type="Pfam" id="PF06283"/>
    </source>
</evidence>
<dbReference type="SUPFAM" id="SSF52317">
    <property type="entry name" value="Class I glutamine amidotransferase-like"/>
    <property type="match status" value="1"/>
</dbReference>
<evidence type="ECO:0000313" key="3">
    <source>
        <dbReference type="Proteomes" id="UP000019102"/>
    </source>
</evidence>
<name>W4VG29_9BACI</name>
<dbReference type="InterPro" id="IPR029010">
    <property type="entry name" value="ThuA-like"/>
</dbReference>
<dbReference type="STRING" id="1298598.JCM21714_1341"/>
<dbReference type="Gene3D" id="3.40.50.880">
    <property type="match status" value="1"/>
</dbReference>
<dbReference type="Proteomes" id="UP000019102">
    <property type="component" value="Unassembled WGS sequence"/>
</dbReference>
<dbReference type="AlphaFoldDB" id="W4VG29"/>
<accession>W4VG29</accession>
<protein>
    <submittedName>
        <fullName evidence="2">Mll2313 protein</fullName>
    </submittedName>
</protein>
<reference evidence="2 3" key="1">
    <citation type="journal article" date="2014" name="Genome Announc.">
        <title>Draft Genome Sequence of the Boron-Tolerant and Moderately Halotolerant Bacterium Gracilibacillus boraciitolerans JCM 21714T.</title>
        <authorList>
            <person name="Ahmed I."/>
            <person name="Oshima K."/>
            <person name="Suda W."/>
            <person name="Kitamura K."/>
            <person name="Iida T."/>
            <person name="Ohmori Y."/>
            <person name="Fujiwara T."/>
            <person name="Hattori M."/>
            <person name="Ohkuma M."/>
        </authorList>
    </citation>
    <scope>NUCLEOTIDE SEQUENCE [LARGE SCALE GENOMIC DNA]</scope>
    <source>
        <strain evidence="2 3">JCM 21714</strain>
    </source>
</reference>
<dbReference type="Pfam" id="PF06283">
    <property type="entry name" value="ThuA"/>
    <property type="match status" value="1"/>
</dbReference>